<keyword evidence="2" id="KW-1185">Reference proteome</keyword>
<organism evidence="1 2">
    <name type="scientific">Colletotrichum asianum</name>
    <dbReference type="NCBI Taxonomy" id="702518"/>
    <lineage>
        <taxon>Eukaryota</taxon>
        <taxon>Fungi</taxon>
        <taxon>Dikarya</taxon>
        <taxon>Ascomycota</taxon>
        <taxon>Pezizomycotina</taxon>
        <taxon>Sordariomycetes</taxon>
        <taxon>Hypocreomycetidae</taxon>
        <taxon>Glomerellales</taxon>
        <taxon>Glomerellaceae</taxon>
        <taxon>Colletotrichum</taxon>
        <taxon>Colletotrichum gloeosporioides species complex</taxon>
    </lineage>
</organism>
<evidence type="ECO:0000313" key="1">
    <source>
        <dbReference type="EMBL" id="KAF0320519.1"/>
    </source>
</evidence>
<comment type="caution">
    <text evidence="1">The sequence shown here is derived from an EMBL/GenBank/DDBJ whole genome shotgun (WGS) entry which is preliminary data.</text>
</comment>
<reference evidence="1 2" key="1">
    <citation type="submission" date="2019-12" db="EMBL/GenBank/DDBJ databases">
        <title>A genome sequence resource for the geographically widespread anthracnose pathogen Colletotrichum asianum.</title>
        <authorList>
            <person name="Meng Y."/>
        </authorList>
    </citation>
    <scope>NUCLEOTIDE SEQUENCE [LARGE SCALE GENOMIC DNA]</scope>
    <source>
        <strain evidence="1 2">ICMP 18580</strain>
    </source>
</reference>
<protein>
    <submittedName>
        <fullName evidence="1">Uncharacterized protein</fullName>
    </submittedName>
</protein>
<name>A0A8H3W5R1_9PEZI</name>
<gene>
    <name evidence="1" type="ORF">GQ607_012275</name>
</gene>
<evidence type="ECO:0000313" key="2">
    <source>
        <dbReference type="Proteomes" id="UP000434172"/>
    </source>
</evidence>
<dbReference type="EMBL" id="WOWK01000082">
    <property type="protein sequence ID" value="KAF0320519.1"/>
    <property type="molecule type" value="Genomic_DNA"/>
</dbReference>
<dbReference type="AlphaFoldDB" id="A0A8H3W5R1"/>
<dbReference type="Proteomes" id="UP000434172">
    <property type="component" value="Unassembled WGS sequence"/>
</dbReference>
<accession>A0A8H3W5R1</accession>
<sequence>MHSHGKLQVWLAAMSCVLPAASAQIGWEQ</sequence>
<proteinExistence type="predicted"/>